<feature type="region of interest" description="Disordered" evidence="2">
    <location>
        <begin position="567"/>
        <end position="586"/>
    </location>
</feature>
<evidence type="ECO:0000259" key="4">
    <source>
        <dbReference type="PROSITE" id="PS51782"/>
    </source>
</evidence>
<reference evidence="5 6" key="1">
    <citation type="submission" date="2020-03" db="EMBL/GenBank/DDBJ databases">
        <authorList>
            <person name="Zhu W."/>
        </authorList>
    </citation>
    <scope>NUCLEOTIDE SEQUENCE [LARGE SCALE GENOMIC DNA]</scope>
    <source>
        <strain evidence="5 6">185</strain>
    </source>
</reference>
<dbReference type="GO" id="GO:0000270">
    <property type="term" value="P:peptidoglycan metabolic process"/>
    <property type="evidence" value="ECO:0007669"/>
    <property type="project" value="InterPro"/>
</dbReference>
<feature type="domain" description="LysM" evidence="4">
    <location>
        <begin position="813"/>
        <end position="857"/>
    </location>
</feature>
<dbReference type="InterPro" id="IPR036779">
    <property type="entry name" value="LysM_dom_sf"/>
</dbReference>
<evidence type="ECO:0000256" key="2">
    <source>
        <dbReference type="SAM" id="MobiDB-lite"/>
    </source>
</evidence>
<feature type="domain" description="LysM" evidence="4">
    <location>
        <begin position="936"/>
        <end position="980"/>
    </location>
</feature>
<dbReference type="InterPro" id="IPR023346">
    <property type="entry name" value="Lysozyme-like_dom_sf"/>
</dbReference>
<evidence type="ECO:0000256" key="1">
    <source>
        <dbReference type="ARBA" id="ARBA00007734"/>
    </source>
</evidence>
<dbReference type="GO" id="GO:0016020">
    <property type="term" value="C:membrane"/>
    <property type="evidence" value="ECO:0007669"/>
    <property type="project" value="InterPro"/>
</dbReference>
<feature type="domain" description="LysM" evidence="4">
    <location>
        <begin position="666"/>
        <end position="710"/>
    </location>
</feature>
<gene>
    <name evidence="5" type="ORF">G8D99_10740</name>
</gene>
<feature type="domain" description="LysM" evidence="4">
    <location>
        <begin position="602"/>
        <end position="646"/>
    </location>
</feature>
<dbReference type="RefSeq" id="WP_166325638.1">
    <property type="nucleotide sequence ID" value="NZ_CP049916.1"/>
</dbReference>
<protein>
    <submittedName>
        <fullName evidence="5">LysM peptidoglycan-binding domain-containing protein</fullName>
    </submittedName>
</protein>
<dbReference type="Gene3D" id="1.10.530.10">
    <property type="match status" value="1"/>
</dbReference>
<dbReference type="SUPFAM" id="SSF53955">
    <property type="entry name" value="Lysozyme-like"/>
    <property type="match status" value="1"/>
</dbReference>
<feature type="compositionally biased region" description="Polar residues" evidence="2">
    <location>
        <begin position="568"/>
        <end position="583"/>
    </location>
</feature>
<dbReference type="Proteomes" id="UP000501939">
    <property type="component" value="Chromosome"/>
</dbReference>
<dbReference type="SMART" id="SM00257">
    <property type="entry name" value="LysM"/>
    <property type="match status" value="9"/>
</dbReference>
<evidence type="ECO:0000313" key="6">
    <source>
        <dbReference type="Proteomes" id="UP000501939"/>
    </source>
</evidence>
<dbReference type="SUPFAM" id="SSF54106">
    <property type="entry name" value="LysM domain"/>
    <property type="match status" value="8"/>
</dbReference>
<name>A0A6G8S5D2_9GAMM</name>
<dbReference type="InterPro" id="IPR008258">
    <property type="entry name" value="Transglycosylase_SLT_dom_1"/>
</dbReference>
<feature type="domain" description="LysM" evidence="4">
    <location>
        <begin position="865"/>
        <end position="909"/>
    </location>
</feature>
<organism evidence="5 6">
    <name type="scientific">Acinetobacter lanii</name>
    <dbReference type="NCBI Taxonomy" id="2715163"/>
    <lineage>
        <taxon>Bacteria</taxon>
        <taxon>Pseudomonadati</taxon>
        <taxon>Pseudomonadota</taxon>
        <taxon>Gammaproteobacteria</taxon>
        <taxon>Moraxellales</taxon>
        <taxon>Moraxellaceae</taxon>
        <taxon>Acinetobacter</taxon>
    </lineage>
</organism>
<keyword evidence="6" id="KW-1185">Reference proteome</keyword>
<dbReference type="PANTHER" id="PTHR33734:SF22">
    <property type="entry name" value="MEMBRANE-BOUND LYTIC MUREIN TRANSGLYCOSYLASE D"/>
    <property type="match status" value="1"/>
</dbReference>
<feature type="domain" description="LysM" evidence="4">
    <location>
        <begin position="1057"/>
        <end position="1101"/>
    </location>
</feature>
<feature type="signal peptide" evidence="3">
    <location>
        <begin position="1"/>
        <end position="27"/>
    </location>
</feature>
<keyword evidence="3" id="KW-0732">Signal</keyword>
<dbReference type="Pfam" id="PF01464">
    <property type="entry name" value="SLT"/>
    <property type="match status" value="1"/>
</dbReference>
<dbReference type="Gene3D" id="3.10.350.10">
    <property type="entry name" value="LysM domain"/>
    <property type="match status" value="8"/>
</dbReference>
<feature type="domain" description="LysM" evidence="4">
    <location>
        <begin position="1008"/>
        <end position="1052"/>
    </location>
</feature>
<dbReference type="PROSITE" id="PS51782">
    <property type="entry name" value="LYSM"/>
    <property type="match status" value="8"/>
</dbReference>
<feature type="domain" description="LysM" evidence="4">
    <location>
        <begin position="736"/>
        <end position="781"/>
    </location>
</feature>
<evidence type="ECO:0000256" key="3">
    <source>
        <dbReference type="SAM" id="SignalP"/>
    </source>
</evidence>
<dbReference type="KEGG" id="alj:G8D99_10740"/>
<feature type="chain" id="PRO_5026299881" evidence="3">
    <location>
        <begin position="28"/>
        <end position="1104"/>
    </location>
</feature>
<dbReference type="CDD" id="cd00118">
    <property type="entry name" value="LysM"/>
    <property type="match status" value="7"/>
</dbReference>
<dbReference type="InterPro" id="IPR018392">
    <property type="entry name" value="LysM"/>
</dbReference>
<dbReference type="AlphaFoldDB" id="A0A6G8S5D2"/>
<comment type="similarity">
    <text evidence="1">Belongs to the transglycosylase Slt family.</text>
</comment>
<evidence type="ECO:0000313" key="5">
    <source>
        <dbReference type="EMBL" id="QIO09446.1"/>
    </source>
</evidence>
<dbReference type="EMBL" id="CP049916">
    <property type="protein sequence ID" value="QIO09446.1"/>
    <property type="molecule type" value="Genomic_DNA"/>
</dbReference>
<feature type="compositionally biased region" description="Polar residues" evidence="2">
    <location>
        <begin position="367"/>
        <end position="388"/>
    </location>
</feature>
<dbReference type="InterPro" id="IPR000189">
    <property type="entry name" value="Transglyc_AS"/>
</dbReference>
<dbReference type="CDD" id="cd16894">
    <property type="entry name" value="MltD-like"/>
    <property type="match status" value="1"/>
</dbReference>
<dbReference type="PROSITE" id="PS51257">
    <property type="entry name" value="PROKAR_LIPOPROTEIN"/>
    <property type="match status" value="1"/>
</dbReference>
<feature type="region of interest" description="Disordered" evidence="2">
    <location>
        <begin position="367"/>
        <end position="432"/>
    </location>
</feature>
<dbReference type="PROSITE" id="PS00922">
    <property type="entry name" value="TRANSGLYCOSYLASE"/>
    <property type="match status" value="1"/>
</dbReference>
<proteinExistence type="inferred from homology"/>
<feature type="compositionally biased region" description="Low complexity" evidence="2">
    <location>
        <begin position="389"/>
        <end position="432"/>
    </location>
</feature>
<accession>A0A6G8S5D2</accession>
<dbReference type="PANTHER" id="PTHR33734">
    <property type="entry name" value="LYSM DOMAIN-CONTAINING GPI-ANCHORED PROTEIN 2"/>
    <property type="match status" value="1"/>
</dbReference>
<sequence>MYKPTTAVWQPSASFLFKLSVITTAVAGMGLTAGCSSTTSSVKTQTSKQLGLLDANSLDSLEDLLSATDMRAVEGDRLLILKHGDVWKRMTVGFKMNENKWDPRIDAQRSWFAARQPYIDRLSARASRYLYHTVKEAERRGLPTELALLPVIESSYDPAATSSAAAAGMWQFIPSTGKIYGLRQTSQYDGRRDVVESTRAAYEFLGSLYNQFGSWELALAAYNAGPGRIQQAINRNRAAGLPTDYWSLRLPQETMNYVPRFLAVAQIIKSPQKYGVTLPPIANRPHFREVSVPAGASLNEIASLAGLSRAELYQLNPGHRGEVVDASSTQRILIPADLNPNVDAKIKALKPSSGGYWAGVNTPASNSITTKTSTSPIVTSNSTPPALNSSKSSTPSYSSTVSTPKPLTNPLSTSTTASSSKAPSSSTFGSSTRIPTGSAALAAFANSADIPSAPRIPVAVTPAVNVKPVTVEPPLSAEERAKILASITPDTTAAVKSNVQQVSEPEPTQAEKEEVVKEITALAPQGTEIVDPLDGKIKLTAIQTSQSVAAQQGSEVKVGFAYPKAVAEQTSPTSDEAQRNQGKAYTKTDSEVLVSAPTGKRSTYTVLPGDTLAVIAMKNGVNWRDIAKWNQVDPNGTLFVGSTLYLYDAKPVAEKTVEKKPESKPSTYVVKANDSLTGVANQFNLSVQQLADFNGLSTSSNLLVGQKLSLVESSTKKAVREDKTADKAVIPKVKTKVYVVKRGEYLKQIADRYAFSNQELAALTPGLKSDSALFVGQKINVPVEGLSDYAEETKSASNTKFESVKADTHYKTENYKVQSGETLYSIASKSKMTLSELAELNRLSPSKGLMAGQVIKIPAGVSTPETYVVQSGDSLNGVASKYNLGVSQLANLNGLSPTAGLFVGQKLKLSGEPDSKTTAKIATTSKATAVQGVKSDTHVVSSGETLAGIARKYNLQLNYLAELNGLSRTSNVMVGQRLKIEGEVAAKTSDAIQFSKPSATLSSKKNTEAYTVKAGESLNAIASRNGLTVKELADLNGLTIKSNLQRGQSLQIPKTITEYKVKSGDSLIRLASRFGIDSSQLAEMNNLKPNASLRVGDTIKVPNS</sequence>
<dbReference type="Pfam" id="PF01476">
    <property type="entry name" value="LysM"/>
    <property type="match status" value="8"/>
</dbReference>
<dbReference type="GO" id="GO:0008932">
    <property type="term" value="F:lytic endotransglycosylase activity"/>
    <property type="evidence" value="ECO:0007669"/>
    <property type="project" value="TreeGrafter"/>
</dbReference>